<keyword evidence="4" id="KW-1185">Reference proteome</keyword>
<dbReference type="RefSeq" id="WP_215917518.1">
    <property type="nucleotide sequence ID" value="NZ_JAHKNI010000004.1"/>
</dbReference>
<comment type="caution">
    <text evidence="3">The sequence shown here is derived from an EMBL/GenBank/DDBJ whole genome shotgun (WGS) entry which is preliminary data.</text>
</comment>
<dbReference type="PRINTS" id="PR00598">
    <property type="entry name" value="HTHMARR"/>
</dbReference>
<dbReference type="PROSITE" id="PS50995">
    <property type="entry name" value="HTH_MARR_2"/>
    <property type="match status" value="1"/>
</dbReference>
<dbReference type="PANTHER" id="PTHR33164">
    <property type="entry name" value="TRANSCRIPTIONAL REGULATOR, MARR FAMILY"/>
    <property type="match status" value="1"/>
</dbReference>
<dbReference type="InterPro" id="IPR036388">
    <property type="entry name" value="WH-like_DNA-bd_sf"/>
</dbReference>
<dbReference type="SUPFAM" id="SSF46785">
    <property type="entry name" value="Winged helix' DNA-binding domain"/>
    <property type="match status" value="1"/>
</dbReference>
<sequence>MVTADKDGIEELARAVDALFLAMRQVRSAAAPQDRLSVSQQAMLEPLLDESGQAVEAQPVGALAAAAGVSMPTATRMLKQLEGRGVITRTRAAQDERRVLIELTPLGHEQMAELRTQRRDAQRYGLAEFDDEERAEFAAYLRRLTRVIKSRGLH</sequence>
<dbReference type="InterPro" id="IPR000835">
    <property type="entry name" value="HTH_MarR-typ"/>
</dbReference>
<evidence type="ECO:0000313" key="4">
    <source>
        <dbReference type="Proteomes" id="UP000733379"/>
    </source>
</evidence>
<dbReference type="EMBL" id="JAHKNI010000004">
    <property type="protein sequence ID" value="MBU3062602.1"/>
    <property type="molecule type" value="Genomic_DNA"/>
</dbReference>
<reference evidence="3 4" key="1">
    <citation type="submission" date="2021-06" db="EMBL/GenBank/DDBJ databases">
        <title>Actinomycetes sequencing.</title>
        <authorList>
            <person name="Shan Q."/>
        </authorList>
    </citation>
    <scope>NUCLEOTIDE SEQUENCE [LARGE SCALE GENOMIC DNA]</scope>
    <source>
        <strain evidence="3 4">NEAU-G5</strain>
    </source>
</reference>
<dbReference type="InterPro" id="IPR039422">
    <property type="entry name" value="MarR/SlyA-like"/>
</dbReference>
<proteinExistence type="predicted"/>
<dbReference type="Proteomes" id="UP000733379">
    <property type="component" value="Unassembled WGS sequence"/>
</dbReference>
<evidence type="ECO:0000259" key="1">
    <source>
        <dbReference type="PROSITE" id="PS50995"/>
    </source>
</evidence>
<gene>
    <name evidence="2" type="ORF">KO481_13855</name>
    <name evidence="3" type="ORF">KO481_29055</name>
</gene>
<accession>A0ABS6B8S1</accession>
<dbReference type="PANTHER" id="PTHR33164:SF57">
    <property type="entry name" value="MARR-FAMILY TRANSCRIPTIONAL REGULATOR"/>
    <property type="match status" value="1"/>
</dbReference>
<dbReference type="Gene3D" id="1.10.10.10">
    <property type="entry name" value="Winged helix-like DNA-binding domain superfamily/Winged helix DNA-binding domain"/>
    <property type="match status" value="1"/>
</dbReference>
<name>A0ABS6B8S1_9NOCA</name>
<protein>
    <submittedName>
        <fullName evidence="3">MarR family transcriptional regulator</fullName>
    </submittedName>
</protein>
<feature type="domain" description="HTH marR-type" evidence="1">
    <location>
        <begin position="5"/>
        <end position="146"/>
    </location>
</feature>
<dbReference type="Pfam" id="PF01047">
    <property type="entry name" value="MarR"/>
    <property type="match status" value="1"/>
</dbReference>
<evidence type="ECO:0000313" key="2">
    <source>
        <dbReference type="EMBL" id="MBU3062602.1"/>
    </source>
</evidence>
<dbReference type="InterPro" id="IPR036390">
    <property type="entry name" value="WH_DNA-bd_sf"/>
</dbReference>
<dbReference type="EMBL" id="JAHKNI010000011">
    <property type="protein sequence ID" value="MBU3065564.1"/>
    <property type="molecule type" value="Genomic_DNA"/>
</dbReference>
<dbReference type="SMART" id="SM00347">
    <property type="entry name" value="HTH_MARR"/>
    <property type="match status" value="1"/>
</dbReference>
<evidence type="ECO:0000313" key="3">
    <source>
        <dbReference type="EMBL" id="MBU3065564.1"/>
    </source>
</evidence>
<organism evidence="3 4">
    <name type="scientific">Nocardia albiluteola</name>
    <dbReference type="NCBI Taxonomy" id="2842303"/>
    <lineage>
        <taxon>Bacteria</taxon>
        <taxon>Bacillati</taxon>
        <taxon>Actinomycetota</taxon>
        <taxon>Actinomycetes</taxon>
        <taxon>Mycobacteriales</taxon>
        <taxon>Nocardiaceae</taxon>
        <taxon>Nocardia</taxon>
    </lineage>
</organism>